<keyword evidence="2" id="KW-1185">Reference proteome</keyword>
<dbReference type="EMBL" id="BGZK01000388">
    <property type="protein sequence ID" value="GBP40800.1"/>
    <property type="molecule type" value="Genomic_DNA"/>
</dbReference>
<evidence type="ECO:0000313" key="1">
    <source>
        <dbReference type="EMBL" id="GBP40800.1"/>
    </source>
</evidence>
<dbReference type="OrthoDB" id="425681at2759"/>
<dbReference type="AlphaFoldDB" id="A0A4C1VQH2"/>
<proteinExistence type="predicted"/>
<reference evidence="1 2" key="1">
    <citation type="journal article" date="2019" name="Commun. Biol.">
        <title>The bagworm genome reveals a unique fibroin gene that provides high tensile strength.</title>
        <authorList>
            <person name="Kono N."/>
            <person name="Nakamura H."/>
            <person name="Ohtoshi R."/>
            <person name="Tomita M."/>
            <person name="Numata K."/>
            <person name="Arakawa K."/>
        </authorList>
    </citation>
    <scope>NUCLEOTIDE SEQUENCE [LARGE SCALE GENOMIC DNA]</scope>
</reference>
<gene>
    <name evidence="1" type="ORF">EVAR_87061_1</name>
</gene>
<organism evidence="1 2">
    <name type="scientific">Eumeta variegata</name>
    <name type="common">Bagworm moth</name>
    <name type="synonym">Eumeta japonica</name>
    <dbReference type="NCBI Taxonomy" id="151549"/>
    <lineage>
        <taxon>Eukaryota</taxon>
        <taxon>Metazoa</taxon>
        <taxon>Ecdysozoa</taxon>
        <taxon>Arthropoda</taxon>
        <taxon>Hexapoda</taxon>
        <taxon>Insecta</taxon>
        <taxon>Pterygota</taxon>
        <taxon>Neoptera</taxon>
        <taxon>Endopterygota</taxon>
        <taxon>Lepidoptera</taxon>
        <taxon>Glossata</taxon>
        <taxon>Ditrysia</taxon>
        <taxon>Tineoidea</taxon>
        <taxon>Psychidae</taxon>
        <taxon>Oiketicinae</taxon>
        <taxon>Eumeta</taxon>
    </lineage>
</organism>
<name>A0A4C1VQH2_EUMVA</name>
<dbReference type="PANTHER" id="PTHR47027">
    <property type="entry name" value="REVERSE TRANSCRIPTASE DOMAIN-CONTAINING PROTEIN"/>
    <property type="match status" value="1"/>
</dbReference>
<sequence>MDSSLYDLKQYKRGLRRAELAVKCLLYADDQVLLAPSASGQQEMINKRNEPVNKRDMKVNVGKSKVMVFDRGENTPECDTLIEGEKVTQGKEFVYLGNLFTNGGKHDRNI</sequence>
<dbReference type="PANTHER" id="PTHR47027:SF20">
    <property type="entry name" value="REVERSE TRANSCRIPTASE-LIKE PROTEIN WITH RNA-DIRECTED DNA POLYMERASE DOMAIN"/>
    <property type="match status" value="1"/>
</dbReference>
<comment type="caution">
    <text evidence="1">The sequence shown here is derived from an EMBL/GenBank/DDBJ whole genome shotgun (WGS) entry which is preliminary data.</text>
</comment>
<dbReference type="STRING" id="151549.A0A4C1VQH2"/>
<accession>A0A4C1VQH2</accession>
<evidence type="ECO:0000313" key="2">
    <source>
        <dbReference type="Proteomes" id="UP000299102"/>
    </source>
</evidence>
<dbReference type="Proteomes" id="UP000299102">
    <property type="component" value="Unassembled WGS sequence"/>
</dbReference>
<protein>
    <recommendedName>
        <fullName evidence="3">Reverse transcriptase domain-containing protein</fullName>
    </recommendedName>
</protein>
<evidence type="ECO:0008006" key="3">
    <source>
        <dbReference type="Google" id="ProtNLM"/>
    </source>
</evidence>